<reference evidence="1" key="1">
    <citation type="submission" date="2014-09" db="EMBL/GenBank/DDBJ databases">
        <authorList>
            <person name="Magalhaes I.L.F."/>
            <person name="Oliveira U."/>
            <person name="Santos F.R."/>
            <person name="Vidigal T.H.D.A."/>
            <person name="Brescovit A.D."/>
            <person name="Santos A.J."/>
        </authorList>
    </citation>
    <scope>NUCLEOTIDE SEQUENCE</scope>
    <source>
        <tissue evidence="1">Shoot tissue taken approximately 20 cm above the soil surface</tissue>
    </source>
</reference>
<name>A0A0A9FPC9_ARUDO</name>
<protein>
    <submittedName>
        <fullName evidence="1">Uncharacterized protein</fullName>
    </submittedName>
</protein>
<dbReference type="AlphaFoldDB" id="A0A0A9FPC9"/>
<sequence>MRSLYDVVLLGACLEIFKPFTELLTTLPTMFALGISQVHFGG</sequence>
<dbReference type="EMBL" id="GBRH01185735">
    <property type="protein sequence ID" value="JAE12161.1"/>
    <property type="molecule type" value="Transcribed_RNA"/>
</dbReference>
<proteinExistence type="predicted"/>
<reference evidence="1" key="2">
    <citation type="journal article" date="2015" name="Data Brief">
        <title>Shoot transcriptome of the giant reed, Arundo donax.</title>
        <authorList>
            <person name="Barrero R.A."/>
            <person name="Guerrero F.D."/>
            <person name="Moolhuijzen P."/>
            <person name="Goolsby J.A."/>
            <person name="Tidwell J."/>
            <person name="Bellgard S.E."/>
            <person name="Bellgard M.I."/>
        </authorList>
    </citation>
    <scope>NUCLEOTIDE SEQUENCE</scope>
    <source>
        <tissue evidence="1">Shoot tissue taken approximately 20 cm above the soil surface</tissue>
    </source>
</reference>
<accession>A0A0A9FPC9</accession>
<evidence type="ECO:0000313" key="1">
    <source>
        <dbReference type="EMBL" id="JAE12161.1"/>
    </source>
</evidence>
<organism evidence="1">
    <name type="scientific">Arundo donax</name>
    <name type="common">Giant reed</name>
    <name type="synonym">Donax arundinaceus</name>
    <dbReference type="NCBI Taxonomy" id="35708"/>
    <lineage>
        <taxon>Eukaryota</taxon>
        <taxon>Viridiplantae</taxon>
        <taxon>Streptophyta</taxon>
        <taxon>Embryophyta</taxon>
        <taxon>Tracheophyta</taxon>
        <taxon>Spermatophyta</taxon>
        <taxon>Magnoliopsida</taxon>
        <taxon>Liliopsida</taxon>
        <taxon>Poales</taxon>
        <taxon>Poaceae</taxon>
        <taxon>PACMAD clade</taxon>
        <taxon>Arundinoideae</taxon>
        <taxon>Arundineae</taxon>
        <taxon>Arundo</taxon>
    </lineage>
</organism>